<accession>A0A382UCX8</accession>
<sequence length="53" mass="5257">MSNVTGGLVAIFTSANTAVAMGATDGGNGSITVNGDGGLTWTRVQFPRSPTTV</sequence>
<organism evidence="1">
    <name type="scientific">marine metagenome</name>
    <dbReference type="NCBI Taxonomy" id="408172"/>
    <lineage>
        <taxon>unclassified sequences</taxon>
        <taxon>metagenomes</taxon>
        <taxon>ecological metagenomes</taxon>
    </lineage>
</organism>
<proteinExistence type="predicted"/>
<dbReference type="AlphaFoldDB" id="A0A382UCX8"/>
<gene>
    <name evidence="1" type="ORF">METZ01_LOCUS384796</name>
</gene>
<protein>
    <recommendedName>
        <fullName evidence="2">Photosynthesis system II assembly factor Ycf48/Hcf136-like domain-containing protein</fullName>
    </recommendedName>
</protein>
<evidence type="ECO:0000313" key="1">
    <source>
        <dbReference type="EMBL" id="SVD31942.1"/>
    </source>
</evidence>
<name>A0A382UCX8_9ZZZZ</name>
<dbReference type="EMBL" id="UINC01143172">
    <property type="protein sequence ID" value="SVD31942.1"/>
    <property type="molecule type" value="Genomic_DNA"/>
</dbReference>
<reference evidence="1" key="1">
    <citation type="submission" date="2018-05" db="EMBL/GenBank/DDBJ databases">
        <authorList>
            <person name="Lanie J.A."/>
            <person name="Ng W.-L."/>
            <person name="Kazmierczak K.M."/>
            <person name="Andrzejewski T.M."/>
            <person name="Davidsen T.M."/>
            <person name="Wayne K.J."/>
            <person name="Tettelin H."/>
            <person name="Glass J.I."/>
            <person name="Rusch D."/>
            <person name="Podicherti R."/>
            <person name="Tsui H.-C.T."/>
            <person name="Winkler M.E."/>
        </authorList>
    </citation>
    <scope>NUCLEOTIDE SEQUENCE</scope>
</reference>
<evidence type="ECO:0008006" key="2">
    <source>
        <dbReference type="Google" id="ProtNLM"/>
    </source>
</evidence>